<dbReference type="InterPro" id="IPR046231">
    <property type="entry name" value="DUF6264"/>
</dbReference>
<dbReference type="RefSeq" id="WP_191283263.1">
    <property type="nucleotide sequence ID" value="NZ_BNAI01000003.1"/>
</dbReference>
<keyword evidence="1" id="KW-1133">Transmembrane helix</keyword>
<gene>
    <name evidence="2" type="ORF">GCM10011600_19200</name>
</gene>
<keyword evidence="3" id="KW-1185">Reference proteome</keyword>
<evidence type="ECO:0000313" key="2">
    <source>
        <dbReference type="EMBL" id="GHF18421.1"/>
    </source>
</evidence>
<comment type="caution">
    <text evidence="2">The sequence shown here is derived from an EMBL/GenBank/DDBJ whole genome shotgun (WGS) entry which is preliminary data.</text>
</comment>
<organism evidence="2 3">
    <name type="scientific">Pseudolysinimonas yzui</name>
    <dbReference type="NCBI Taxonomy" id="2708254"/>
    <lineage>
        <taxon>Bacteria</taxon>
        <taxon>Bacillati</taxon>
        <taxon>Actinomycetota</taxon>
        <taxon>Actinomycetes</taxon>
        <taxon>Micrococcales</taxon>
        <taxon>Microbacteriaceae</taxon>
        <taxon>Pseudolysinimonas</taxon>
    </lineage>
</organism>
<feature type="transmembrane region" description="Helical" evidence="1">
    <location>
        <begin position="131"/>
        <end position="155"/>
    </location>
</feature>
<reference evidence="2" key="2">
    <citation type="submission" date="2020-09" db="EMBL/GenBank/DDBJ databases">
        <authorList>
            <person name="Sun Q."/>
            <person name="Zhou Y."/>
        </authorList>
    </citation>
    <scope>NUCLEOTIDE SEQUENCE</scope>
    <source>
        <strain evidence="2">CGMCC 1.16548</strain>
    </source>
</reference>
<accession>A0A8J3M1S3</accession>
<dbReference type="AlphaFoldDB" id="A0A8J3M1S3"/>
<evidence type="ECO:0000313" key="3">
    <source>
        <dbReference type="Proteomes" id="UP000617531"/>
    </source>
</evidence>
<evidence type="ECO:0000256" key="1">
    <source>
        <dbReference type="SAM" id="Phobius"/>
    </source>
</evidence>
<keyword evidence="1" id="KW-0472">Membrane</keyword>
<name>A0A8J3M1S3_9MICO</name>
<keyword evidence="1" id="KW-0812">Transmembrane</keyword>
<dbReference type="Pfam" id="PF19779">
    <property type="entry name" value="DUF6264"/>
    <property type="match status" value="1"/>
</dbReference>
<feature type="transmembrane region" description="Helical" evidence="1">
    <location>
        <begin position="53"/>
        <end position="71"/>
    </location>
</feature>
<dbReference type="EMBL" id="BNAI01000003">
    <property type="protein sequence ID" value="GHF18421.1"/>
    <property type="molecule type" value="Genomic_DNA"/>
</dbReference>
<reference evidence="2" key="1">
    <citation type="journal article" date="2014" name="Int. J. Syst. Evol. Microbiol.">
        <title>Complete genome sequence of Corynebacterium casei LMG S-19264T (=DSM 44701T), isolated from a smear-ripened cheese.</title>
        <authorList>
            <consortium name="US DOE Joint Genome Institute (JGI-PGF)"/>
            <person name="Walter F."/>
            <person name="Albersmeier A."/>
            <person name="Kalinowski J."/>
            <person name="Ruckert C."/>
        </authorList>
    </citation>
    <scope>NUCLEOTIDE SEQUENCE</scope>
    <source>
        <strain evidence="2">CGMCC 1.16548</strain>
    </source>
</reference>
<sequence length="165" mass="17085">MPDPRPAPQYGEYATPEEVAALRGPDVATPAIAETPPPAVPARAATGRRFDRPITIALIAFGVLNLLQYSGALLDFEGFLETATKGTAAESIDFTEAARIGGIVLFVLSLALVLGSAAIAVLLLRRGRLAFWVPLVAGALSVLAWIIVLVAIVMLTPGALPASGS</sequence>
<feature type="transmembrane region" description="Helical" evidence="1">
    <location>
        <begin position="100"/>
        <end position="124"/>
    </location>
</feature>
<dbReference type="Proteomes" id="UP000617531">
    <property type="component" value="Unassembled WGS sequence"/>
</dbReference>
<protein>
    <submittedName>
        <fullName evidence="2">Uncharacterized protein</fullName>
    </submittedName>
</protein>
<proteinExistence type="predicted"/>